<evidence type="ECO:0000256" key="20">
    <source>
        <dbReference type="ARBA" id="ARBA00076005"/>
    </source>
</evidence>
<evidence type="ECO:0000256" key="17">
    <source>
        <dbReference type="ARBA" id="ARBA00064676"/>
    </source>
</evidence>
<reference evidence="24" key="1">
    <citation type="submission" date="2017-01" db="EMBL/GenBank/DDBJ databases">
        <title>Comparative genomics of anhydrobiosis in the tardigrade Hypsibius dujardini.</title>
        <authorList>
            <person name="Yoshida Y."/>
            <person name="Koutsovoulos G."/>
            <person name="Laetsch D."/>
            <person name="Stevens L."/>
            <person name="Kumar S."/>
            <person name="Horikawa D."/>
            <person name="Ishino K."/>
            <person name="Komine S."/>
            <person name="Tomita M."/>
            <person name="Blaxter M."/>
            <person name="Arakawa K."/>
        </authorList>
    </citation>
    <scope>NUCLEOTIDE SEQUENCE [LARGE SCALE GENOMIC DNA]</scope>
    <source>
        <strain evidence="24">Z151</strain>
    </source>
</reference>
<keyword evidence="12 23" id="KW-0418">Kinase</keyword>
<evidence type="ECO:0000256" key="7">
    <source>
        <dbReference type="ARBA" id="ARBA00022527"/>
    </source>
</evidence>
<evidence type="ECO:0000256" key="12">
    <source>
        <dbReference type="ARBA" id="ARBA00022777"/>
    </source>
</evidence>
<protein>
    <recommendedName>
        <fullName evidence="18">Serine/threonine-protein kinase RIO2</fullName>
        <ecNumber evidence="4">2.7.11.1</ecNumber>
    </recommendedName>
    <alternativeName>
        <fullName evidence="20">RIO kinase 2</fullName>
    </alternativeName>
    <alternativeName>
        <fullName evidence="19">Serine/threonine-protein kinase rio2</fullName>
    </alternativeName>
</protein>
<dbReference type="GO" id="GO:0030490">
    <property type="term" value="P:maturation of SSU-rRNA"/>
    <property type="evidence" value="ECO:0007669"/>
    <property type="project" value="TreeGrafter"/>
</dbReference>
<dbReference type="AlphaFoldDB" id="A0A9X6NGW6"/>
<evidence type="ECO:0000256" key="16">
    <source>
        <dbReference type="ARBA" id="ARBA00048679"/>
    </source>
</evidence>
<comment type="catalytic activity">
    <reaction evidence="15">
        <text>L-threonyl-[protein] + ATP = O-phospho-L-threonyl-[protein] + ADP + H(+)</text>
        <dbReference type="Rhea" id="RHEA:46608"/>
        <dbReference type="Rhea" id="RHEA-COMP:11060"/>
        <dbReference type="Rhea" id="RHEA-COMP:11605"/>
        <dbReference type="ChEBI" id="CHEBI:15378"/>
        <dbReference type="ChEBI" id="CHEBI:30013"/>
        <dbReference type="ChEBI" id="CHEBI:30616"/>
        <dbReference type="ChEBI" id="CHEBI:61977"/>
        <dbReference type="ChEBI" id="CHEBI:456216"/>
        <dbReference type="EC" id="2.7.11.1"/>
    </reaction>
</comment>
<keyword evidence="11" id="KW-0547">Nucleotide-binding</keyword>
<dbReference type="GO" id="GO:0005524">
    <property type="term" value="F:ATP binding"/>
    <property type="evidence" value="ECO:0007669"/>
    <property type="project" value="UniProtKB-KW"/>
</dbReference>
<feature type="domain" description="RIO kinase" evidence="22">
    <location>
        <begin position="66"/>
        <end position="290"/>
    </location>
</feature>
<dbReference type="GO" id="GO:0046872">
    <property type="term" value="F:metal ion binding"/>
    <property type="evidence" value="ECO:0007669"/>
    <property type="project" value="UniProtKB-KW"/>
</dbReference>
<dbReference type="EC" id="2.7.11.1" evidence="4"/>
<dbReference type="OrthoDB" id="10258631at2759"/>
<feature type="region of interest" description="Disordered" evidence="21">
    <location>
        <begin position="321"/>
        <end position="357"/>
    </location>
</feature>
<keyword evidence="14" id="KW-0460">Magnesium</keyword>
<dbReference type="PANTHER" id="PTHR45852">
    <property type="entry name" value="SER/THR-PROTEIN KINASE RIO2"/>
    <property type="match status" value="1"/>
</dbReference>
<dbReference type="InterPro" id="IPR015285">
    <property type="entry name" value="RIO2_wHTH_N"/>
</dbReference>
<evidence type="ECO:0000256" key="11">
    <source>
        <dbReference type="ARBA" id="ARBA00022741"/>
    </source>
</evidence>
<comment type="similarity">
    <text evidence="3">Belongs to the protein kinase superfamily. RIO-type Ser/Thr kinase family.</text>
</comment>
<dbReference type="InterPro" id="IPR030484">
    <property type="entry name" value="Rio2"/>
</dbReference>
<dbReference type="Pfam" id="PF01163">
    <property type="entry name" value="RIO1"/>
    <property type="match status" value="1"/>
</dbReference>
<keyword evidence="24" id="KW-1185">Reference proteome</keyword>
<evidence type="ECO:0000256" key="8">
    <source>
        <dbReference type="ARBA" id="ARBA00022553"/>
    </source>
</evidence>
<dbReference type="InterPro" id="IPR011009">
    <property type="entry name" value="Kinase-like_dom_sf"/>
</dbReference>
<dbReference type="Gene3D" id="1.10.510.10">
    <property type="entry name" value="Transferase(Phosphotransferase) domain 1"/>
    <property type="match status" value="1"/>
</dbReference>
<evidence type="ECO:0000256" key="13">
    <source>
        <dbReference type="ARBA" id="ARBA00022840"/>
    </source>
</evidence>
<keyword evidence="9" id="KW-0808">Transferase</keyword>
<gene>
    <name evidence="23" type="ORF">BV898_14943</name>
</gene>
<name>A0A9X6NGW6_HYPEX</name>
<evidence type="ECO:0000256" key="6">
    <source>
        <dbReference type="ARBA" id="ARBA00022517"/>
    </source>
</evidence>
<dbReference type="SUPFAM" id="SSF56112">
    <property type="entry name" value="Protein kinase-like (PK-like)"/>
    <property type="match status" value="1"/>
</dbReference>
<comment type="cofactor">
    <cofactor evidence="1">
        <name>Mg(2+)</name>
        <dbReference type="ChEBI" id="CHEBI:18420"/>
    </cofactor>
</comment>
<keyword evidence="8" id="KW-0597">Phosphoprotein</keyword>
<dbReference type="GO" id="GO:0030688">
    <property type="term" value="C:preribosome, small subunit precursor"/>
    <property type="evidence" value="ECO:0007669"/>
    <property type="project" value="TreeGrafter"/>
</dbReference>
<proteinExistence type="inferred from homology"/>
<dbReference type="GO" id="GO:0005829">
    <property type="term" value="C:cytosol"/>
    <property type="evidence" value="ECO:0007669"/>
    <property type="project" value="TreeGrafter"/>
</dbReference>
<dbReference type="Pfam" id="PF09202">
    <property type="entry name" value="Rio2_N"/>
    <property type="match status" value="1"/>
</dbReference>
<evidence type="ECO:0000256" key="3">
    <source>
        <dbReference type="ARBA" id="ARBA00009196"/>
    </source>
</evidence>
<dbReference type="GO" id="GO:0004674">
    <property type="term" value="F:protein serine/threonine kinase activity"/>
    <property type="evidence" value="ECO:0007669"/>
    <property type="project" value="UniProtKB-KW"/>
</dbReference>
<dbReference type="PANTHER" id="PTHR45852:SF1">
    <property type="entry name" value="SERINE_THREONINE-PROTEIN KINASE RIO2"/>
    <property type="match status" value="1"/>
</dbReference>
<dbReference type="GO" id="GO:0005634">
    <property type="term" value="C:nucleus"/>
    <property type="evidence" value="ECO:0007669"/>
    <property type="project" value="TreeGrafter"/>
</dbReference>
<feature type="region of interest" description="Disordered" evidence="21">
    <location>
        <begin position="402"/>
        <end position="425"/>
    </location>
</feature>
<evidence type="ECO:0000256" key="1">
    <source>
        <dbReference type="ARBA" id="ARBA00001946"/>
    </source>
</evidence>
<dbReference type="Proteomes" id="UP000192578">
    <property type="component" value="Unassembled WGS sequence"/>
</dbReference>
<keyword evidence="5" id="KW-0963">Cytoplasm</keyword>
<dbReference type="Gene3D" id="1.10.10.10">
    <property type="entry name" value="Winged helix-like DNA-binding domain superfamily/Winged helix DNA-binding domain"/>
    <property type="match status" value="1"/>
</dbReference>
<dbReference type="Gene3D" id="3.30.200.20">
    <property type="entry name" value="Phosphorylase Kinase, domain 1"/>
    <property type="match status" value="1"/>
</dbReference>
<feature type="compositionally biased region" description="Acidic residues" evidence="21">
    <location>
        <begin position="325"/>
        <end position="342"/>
    </location>
</feature>
<keyword evidence="6" id="KW-0690">Ribosome biogenesis</keyword>
<dbReference type="CDD" id="cd05144">
    <property type="entry name" value="RIO2_C"/>
    <property type="match status" value="1"/>
</dbReference>
<evidence type="ECO:0000256" key="19">
    <source>
        <dbReference type="ARBA" id="ARBA00068837"/>
    </source>
</evidence>
<evidence type="ECO:0000259" key="22">
    <source>
        <dbReference type="SMART" id="SM00090"/>
    </source>
</evidence>
<dbReference type="EMBL" id="MTYJ01000192">
    <property type="protein sequence ID" value="OWA50426.1"/>
    <property type="molecule type" value="Genomic_DNA"/>
</dbReference>
<comment type="catalytic activity">
    <reaction evidence="16">
        <text>L-seryl-[protein] + ATP = O-phospho-L-seryl-[protein] + ADP + H(+)</text>
        <dbReference type="Rhea" id="RHEA:17989"/>
        <dbReference type="Rhea" id="RHEA-COMP:9863"/>
        <dbReference type="Rhea" id="RHEA-COMP:11604"/>
        <dbReference type="ChEBI" id="CHEBI:15378"/>
        <dbReference type="ChEBI" id="CHEBI:29999"/>
        <dbReference type="ChEBI" id="CHEBI:30616"/>
        <dbReference type="ChEBI" id="CHEBI:83421"/>
        <dbReference type="ChEBI" id="CHEBI:456216"/>
        <dbReference type="EC" id="2.7.11.1"/>
    </reaction>
</comment>
<organism evidence="23 24">
    <name type="scientific">Hypsibius exemplaris</name>
    <name type="common">Freshwater tardigrade</name>
    <dbReference type="NCBI Taxonomy" id="2072580"/>
    <lineage>
        <taxon>Eukaryota</taxon>
        <taxon>Metazoa</taxon>
        <taxon>Ecdysozoa</taxon>
        <taxon>Tardigrada</taxon>
        <taxon>Eutardigrada</taxon>
        <taxon>Parachela</taxon>
        <taxon>Hypsibioidea</taxon>
        <taxon>Hypsibiidae</taxon>
        <taxon>Hypsibius</taxon>
    </lineage>
</organism>
<evidence type="ECO:0000256" key="4">
    <source>
        <dbReference type="ARBA" id="ARBA00012513"/>
    </source>
</evidence>
<evidence type="ECO:0000313" key="23">
    <source>
        <dbReference type="EMBL" id="OWA50426.1"/>
    </source>
</evidence>
<sequence length="481" mass="54649">MGKLNVVVLKFLTHEDFRVLTSVEMGMRNHELVPAALVAAIAALKHGGCHKVLRELIKHKLVVYERGKHADGFRLTNTGYDYLALKTLASREIITGFGSQIGVGKESDIYVVQNQEGRRLALKLHRLGRTSFRKIKEKRDYLKHRTSASWLYYSRLAALKEFAFMKVLYGRGFPVPKPVDCNRHCLVMQLLENCYPLCQVREVADPGDLYDKLMSLIVKLADHGLIHCDFNEFNILISDKDEPTIIDFPQMISISHANAEMYFDRDIACIREFFKRRFDYESEEFPTFADINREDNLDHEVSASGFSKEMDSELLREILTAPSQFDEEDNDTATDEEVDDGEQVAQDSSDASEDEEKFLAAEKENSFTPLCDPDVTSRVQDYLRSADATASAELEETCAKRALQSGDSDDGESLFSAGVGSRISSKQVDKDYVRARIKKSLHNEGKKQRRRIRIKGEASAVTRSRRDNAQSLKECPVWGYD</sequence>
<comment type="caution">
    <text evidence="23">The sequence shown here is derived from an EMBL/GenBank/DDBJ whole genome shotgun (WGS) entry which is preliminary data.</text>
</comment>
<dbReference type="FunFam" id="1.10.10.10:FF:000053">
    <property type="entry name" value="Serine/threonine-protein kinase RIO2"/>
    <property type="match status" value="1"/>
</dbReference>
<accession>A0A9X6NGW6</accession>
<feature type="region of interest" description="Disordered" evidence="21">
    <location>
        <begin position="440"/>
        <end position="468"/>
    </location>
</feature>
<dbReference type="InterPro" id="IPR000687">
    <property type="entry name" value="RIO_kinase"/>
</dbReference>
<dbReference type="InterPro" id="IPR018934">
    <property type="entry name" value="RIO_dom"/>
</dbReference>
<evidence type="ECO:0000313" key="24">
    <source>
        <dbReference type="Proteomes" id="UP000192578"/>
    </source>
</evidence>
<keyword evidence="10" id="KW-0479">Metal-binding</keyword>
<evidence type="ECO:0000256" key="2">
    <source>
        <dbReference type="ARBA" id="ARBA00004496"/>
    </source>
</evidence>
<dbReference type="SMART" id="SM00090">
    <property type="entry name" value="RIO"/>
    <property type="match status" value="1"/>
</dbReference>
<evidence type="ECO:0000256" key="21">
    <source>
        <dbReference type="SAM" id="MobiDB-lite"/>
    </source>
</evidence>
<dbReference type="SUPFAM" id="SSF46785">
    <property type="entry name" value="Winged helix' DNA-binding domain"/>
    <property type="match status" value="1"/>
</dbReference>
<dbReference type="InterPro" id="IPR036388">
    <property type="entry name" value="WH-like_DNA-bd_sf"/>
</dbReference>
<comment type="subunit">
    <text evidence="17">Associated with late 40S pre-ribosomal particles. Interacts with PLK1 (via its N-terminus).</text>
</comment>
<dbReference type="FunFam" id="1.10.510.10:FF:000307">
    <property type="entry name" value="Serine/threonine-protein kinase RIO2"/>
    <property type="match status" value="1"/>
</dbReference>
<evidence type="ECO:0000256" key="5">
    <source>
        <dbReference type="ARBA" id="ARBA00022490"/>
    </source>
</evidence>
<keyword evidence="7" id="KW-0723">Serine/threonine-protein kinase</keyword>
<evidence type="ECO:0000256" key="9">
    <source>
        <dbReference type="ARBA" id="ARBA00022679"/>
    </source>
</evidence>
<dbReference type="InterPro" id="IPR036390">
    <property type="entry name" value="WH_DNA-bd_sf"/>
</dbReference>
<evidence type="ECO:0000256" key="14">
    <source>
        <dbReference type="ARBA" id="ARBA00022842"/>
    </source>
</evidence>
<dbReference type="FunFam" id="3.30.200.20:FF:000052">
    <property type="entry name" value="Serine/threonine-protein kinase RIO2"/>
    <property type="match status" value="1"/>
</dbReference>
<evidence type="ECO:0000256" key="18">
    <source>
        <dbReference type="ARBA" id="ARBA00068353"/>
    </source>
</evidence>
<evidence type="ECO:0000256" key="10">
    <source>
        <dbReference type="ARBA" id="ARBA00022723"/>
    </source>
</evidence>
<evidence type="ECO:0000256" key="15">
    <source>
        <dbReference type="ARBA" id="ARBA00047899"/>
    </source>
</evidence>
<keyword evidence="13" id="KW-0067">ATP-binding</keyword>
<comment type="subcellular location">
    <subcellularLocation>
        <location evidence="2">Cytoplasm</location>
    </subcellularLocation>
</comment>